<comment type="caution">
    <text evidence="1">The sequence shown here is derived from an EMBL/GenBank/DDBJ whole genome shotgun (WGS) entry which is preliminary data.</text>
</comment>
<dbReference type="EMBL" id="BBNR01000005">
    <property type="protein sequence ID" value="GAL66605.1"/>
    <property type="molecule type" value="Genomic_DNA"/>
</dbReference>
<protein>
    <submittedName>
        <fullName evidence="1">Type cbb3 cytochrome oxidase biogenesis protein CcoI</fullName>
        <ecNumber evidence="1">3.6.3.4</ecNumber>
    </submittedName>
</protein>
<evidence type="ECO:0000313" key="2">
    <source>
        <dbReference type="Proteomes" id="UP000029641"/>
    </source>
</evidence>
<dbReference type="PROSITE" id="PS51257">
    <property type="entry name" value="PROKAR_LIPOPROTEIN"/>
    <property type="match status" value="1"/>
</dbReference>
<sequence length="41" mass="4286">MFVDASKALNVFTAVLIIACPCAIALAAPFTFGNMLRILAS</sequence>
<evidence type="ECO:0000313" key="1">
    <source>
        <dbReference type="EMBL" id="GAL66605.1"/>
    </source>
</evidence>
<accession>A0A090VPE5</accession>
<name>A0A090VPE5_9FLAO</name>
<dbReference type="GO" id="GO:0016787">
    <property type="term" value="F:hydrolase activity"/>
    <property type="evidence" value="ECO:0007669"/>
    <property type="project" value="UniProtKB-KW"/>
</dbReference>
<reference evidence="1 2" key="1">
    <citation type="journal article" date="2014" name="Genome Announc.">
        <title>Draft Genome Sequence of Marine Flavobacterium Jejuia pallidilutea Strain 11shimoA1 and Pigmentation Mutants.</title>
        <authorList>
            <person name="Takatani N."/>
            <person name="Nakanishi M."/>
            <person name="Meirelles P."/>
            <person name="Mino S."/>
            <person name="Suda W."/>
            <person name="Oshima K."/>
            <person name="Hattori M."/>
            <person name="Ohkuma M."/>
            <person name="Hosokawa M."/>
            <person name="Miyashita K."/>
            <person name="Thompson F.L."/>
            <person name="Niwa A."/>
            <person name="Sawabe T."/>
            <person name="Sawabe T."/>
        </authorList>
    </citation>
    <scope>NUCLEOTIDE SEQUENCE [LARGE SCALE GENOMIC DNA]</scope>
    <source>
        <strain evidence="1 2">JCM 19301</strain>
    </source>
</reference>
<proteinExistence type="predicted"/>
<dbReference type="EC" id="3.6.3.4" evidence="1"/>
<dbReference type="Proteomes" id="UP000029641">
    <property type="component" value="Unassembled WGS sequence"/>
</dbReference>
<dbReference type="AlphaFoldDB" id="A0A090VPE5"/>
<keyword evidence="1" id="KW-0378">Hydrolase</keyword>
<organism evidence="1 2">
    <name type="scientific">Jejuia pallidilutea</name>
    <dbReference type="NCBI Taxonomy" id="504487"/>
    <lineage>
        <taxon>Bacteria</taxon>
        <taxon>Pseudomonadati</taxon>
        <taxon>Bacteroidota</taxon>
        <taxon>Flavobacteriia</taxon>
        <taxon>Flavobacteriales</taxon>
        <taxon>Flavobacteriaceae</taxon>
        <taxon>Jejuia</taxon>
    </lineage>
</organism>
<gene>
    <name evidence="1" type="ORF">JCM19301_3083</name>
</gene>